<dbReference type="Proteomes" id="UP000659654">
    <property type="component" value="Unassembled WGS sequence"/>
</dbReference>
<dbReference type="WBParaSite" id="BXY_1585200.1">
    <property type="protein sequence ID" value="BXY_1585200.1"/>
    <property type="gene ID" value="BXY_1585200"/>
</dbReference>
<evidence type="ECO:0000313" key="3">
    <source>
        <dbReference type="Proteomes" id="UP000659654"/>
    </source>
</evidence>
<organism evidence="2 4">
    <name type="scientific">Bursaphelenchus xylophilus</name>
    <name type="common">Pinewood nematode worm</name>
    <name type="synonym">Aphelenchoides xylophilus</name>
    <dbReference type="NCBI Taxonomy" id="6326"/>
    <lineage>
        <taxon>Eukaryota</taxon>
        <taxon>Metazoa</taxon>
        <taxon>Ecdysozoa</taxon>
        <taxon>Nematoda</taxon>
        <taxon>Chromadorea</taxon>
        <taxon>Rhabditida</taxon>
        <taxon>Tylenchina</taxon>
        <taxon>Tylenchomorpha</taxon>
        <taxon>Aphelenchoidea</taxon>
        <taxon>Aphelenchoididae</taxon>
        <taxon>Bursaphelenchus</taxon>
    </lineage>
</organism>
<proteinExistence type="predicted"/>
<dbReference type="Proteomes" id="UP000582659">
    <property type="component" value="Unassembled WGS sequence"/>
</dbReference>
<dbReference type="Proteomes" id="UP000095284">
    <property type="component" value="Unplaced"/>
</dbReference>
<reference evidence="4" key="1">
    <citation type="submission" date="2016-11" db="UniProtKB">
        <authorList>
            <consortium name="WormBaseParasite"/>
        </authorList>
    </citation>
    <scope>IDENTIFICATION</scope>
</reference>
<reference evidence="1" key="2">
    <citation type="submission" date="2020-09" db="EMBL/GenBank/DDBJ databases">
        <authorList>
            <person name="Kikuchi T."/>
        </authorList>
    </citation>
    <scope>NUCLEOTIDE SEQUENCE</scope>
    <source>
        <strain evidence="1">Ka4C1</strain>
    </source>
</reference>
<protein>
    <submittedName>
        <fullName evidence="1">(pine wood nematode) hypothetical protein</fullName>
    </submittedName>
</protein>
<accession>A0A1I7SS35</accession>
<evidence type="ECO:0000313" key="1">
    <source>
        <dbReference type="EMBL" id="CAD5220009.1"/>
    </source>
</evidence>
<dbReference type="AlphaFoldDB" id="A0A1I7SS35"/>
<keyword evidence="3" id="KW-1185">Reference proteome</keyword>
<gene>
    <name evidence="1" type="ORF">BXYJ_LOCUS5964</name>
</gene>
<evidence type="ECO:0000313" key="4">
    <source>
        <dbReference type="WBParaSite" id="BXY_1585200.1"/>
    </source>
</evidence>
<dbReference type="EMBL" id="CAJFCV020000003">
    <property type="protein sequence ID" value="CAG9105729.1"/>
    <property type="molecule type" value="Genomic_DNA"/>
</dbReference>
<sequence>MPRWIHQGPRFIEDAIGRVCGGHQITLAKSGCNRKRRGRIRAADNRRGRMRLEEMTGLLYKYQHHTCLGTFYLQCTGARE</sequence>
<dbReference type="EMBL" id="CAJFDI010000003">
    <property type="protein sequence ID" value="CAD5220009.1"/>
    <property type="molecule type" value="Genomic_DNA"/>
</dbReference>
<name>A0A1I7SS35_BURXY</name>
<evidence type="ECO:0000313" key="2">
    <source>
        <dbReference type="Proteomes" id="UP000095284"/>
    </source>
</evidence>